<dbReference type="EMBL" id="VBAL01000035">
    <property type="protein sequence ID" value="TMJ04998.1"/>
    <property type="molecule type" value="Genomic_DNA"/>
</dbReference>
<organism evidence="7 8">
    <name type="scientific">Candidatus Segetimicrobium genomatis</name>
    <dbReference type="NCBI Taxonomy" id="2569760"/>
    <lineage>
        <taxon>Bacteria</taxon>
        <taxon>Bacillati</taxon>
        <taxon>Candidatus Sysuimicrobiota</taxon>
        <taxon>Candidatus Sysuimicrobiia</taxon>
        <taxon>Candidatus Sysuimicrobiales</taxon>
        <taxon>Candidatus Segetimicrobiaceae</taxon>
        <taxon>Candidatus Segetimicrobium</taxon>
    </lineage>
</organism>
<evidence type="ECO:0000259" key="6">
    <source>
        <dbReference type="Pfam" id="PF04932"/>
    </source>
</evidence>
<accession>A0A537LAE1</accession>
<evidence type="ECO:0000313" key="7">
    <source>
        <dbReference type="EMBL" id="TMJ04998.1"/>
    </source>
</evidence>
<feature type="domain" description="O-antigen ligase-related" evidence="6">
    <location>
        <begin position="232"/>
        <end position="375"/>
    </location>
</feature>
<feature type="transmembrane region" description="Helical" evidence="5">
    <location>
        <begin position="263"/>
        <end position="283"/>
    </location>
</feature>
<evidence type="ECO:0000313" key="8">
    <source>
        <dbReference type="Proteomes" id="UP000319353"/>
    </source>
</evidence>
<evidence type="ECO:0000256" key="4">
    <source>
        <dbReference type="ARBA" id="ARBA00023136"/>
    </source>
</evidence>
<dbReference type="InterPro" id="IPR051533">
    <property type="entry name" value="WaaL-like"/>
</dbReference>
<evidence type="ECO:0000256" key="2">
    <source>
        <dbReference type="ARBA" id="ARBA00022692"/>
    </source>
</evidence>
<feature type="transmembrane region" description="Helical" evidence="5">
    <location>
        <begin position="24"/>
        <end position="45"/>
    </location>
</feature>
<feature type="transmembrane region" description="Helical" evidence="5">
    <location>
        <begin position="196"/>
        <end position="220"/>
    </location>
</feature>
<dbReference type="GO" id="GO:0016020">
    <property type="term" value="C:membrane"/>
    <property type="evidence" value="ECO:0007669"/>
    <property type="project" value="UniProtKB-SubCell"/>
</dbReference>
<evidence type="ECO:0000256" key="5">
    <source>
        <dbReference type="SAM" id="Phobius"/>
    </source>
</evidence>
<dbReference type="InterPro" id="IPR007016">
    <property type="entry name" value="O-antigen_ligase-rel_domated"/>
</dbReference>
<dbReference type="Pfam" id="PF04932">
    <property type="entry name" value="Wzy_C"/>
    <property type="match status" value="1"/>
</dbReference>
<feature type="transmembrane region" description="Helical" evidence="5">
    <location>
        <begin position="289"/>
        <end position="311"/>
    </location>
</feature>
<keyword evidence="2 5" id="KW-0812">Transmembrane</keyword>
<feature type="transmembrane region" description="Helical" evidence="5">
    <location>
        <begin position="57"/>
        <end position="78"/>
    </location>
</feature>
<dbReference type="AlphaFoldDB" id="A0A537LAE1"/>
<keyword evidence="4 5" id="KW-0472">Membrane</keyword>
<feature type="transmembrane region" description="Helical" evidence="5">
    <location>
        <begin position="360"/>
        <end position="384"/>
    </location>
</feature>
<feature type="transmembrane region" description="Helical" evidence="5">
    <location>
        <begin position="90"/>
        <end position="111"/>
    </location>
</feature>
<name>A0A537LAE1_9BACT</name>
<proteinExistence type="predicted"/>
<keyword evidence="7" id="KW-0436">Ligase</keyword>
<dbReference type="PANTHER" id="PTHR37422:SF13">
    <property type="entry name" value="LIPOPOLYSACCHARIDE BIOSYNTHESIS PROTEIN PA4999-RELATED"/>
    <property type="match status" value="1"/>
</dbReference>
<evidence type="ECO:0000256" key="1">
    <source>
        <dbReference type="ARBA" id="ARBA00004141"/>
    </source>
</evidence>
<feature type="transmembrane region" description="Helical" evidence="5">
    <location>
        <begin position="153"/>
        <end position="175"/>
    </location>
</feature>
<dbReference type="GO" id="GO:0016874">
    <property type="term" value="F:ligase activity"/>
    <property type="evidence" value="ECO:0007669"/>
    <property type="project" value="UniProtKB-KW"/>
</dbReference>
<feature type="transmembrane region" description="Helical" evidence="5">
    <location>
        <begin position="123"/>
        <end position="141"/>
    </location>
</feature>
<feature type="transmembrane region" description="Helical" evidence="5">
    <location>
        <begin position="226"/>
        <end position="251"/>
    </location>
</feature>
<dbReference type="Proteomes" id="UP000319353">
    <property type="component" value="Unassembled WGS sequence"/>
</dbReference>
<feature type="transmembrane region" description="Helical" evidence="5">
    <location>
        <begin position="396"/>
        <end position="413"/>
    </location>
</feature>
<comment type="caution">
    <text evidence="7">The sequence shown here is derived from an EMBL/GenBank/DDBJ whole genome shotgun (WGS) entry which is preliminary data.</text>
</comment>
<comment type="subcellular location">
    <subcellularLocation>
        <location evidence="1">Membrane</location>
        <topology evidence="1">Multi-pass membrane protein</topology>
    </subcellularLocation>
</comment>
<evidence type="ECO:0000256" key="3">
    <source>
        <dbReference type="ARBA" id="ARBA00022989"/>
    </source>
</evidence>
<gene>
    <name evidence="7" type="ORF">E6H01_03805</name>
</gene>
<sequence>MSDYSSSTHSIPSQVRRAADAGEIFARVSRAAGIIVVVVVPIVVTPWGPDGYNHVKALTTGVLAALAIIGWIGARLATGRPSWRFTAPEVPLWAFLLAVLLSSVTSANPRLSFFGGPSRYEGLFAYCGYVALFLVGVHFFGSYTGLRALVRAAGIAAVITSAYGVLQVFIPPLFAGEAFIREWYSGPGIARVPSTLSSPVVFGGYLALMIPLLLATGISARGGSRYLWLSAACLALVALSLTLTRAAWVAAIAAGRSTWRHRIIVAALAVIVMASVGLLVTGVGRPAAIWSHVIASANIGSGSVAQRVYIWSRTLGLIGIRPWLGWGLETLGVVFPYDRASLVRVFGPRPTIIDKAHNDFLQMAVSIGVPGALAYAAVWGLVVWSVVRTWRRAAGSARILAAGWLAALTAYLVQVQFSFSVVALAPIVWLLAGSAAGWEAEIRDGR</sequence>
<reference evidence="7 8" key="1">
    <citation type="journal article" date="2019" name="Nat. Microbiol.">
        <title>Mediterranean grassland soil C-N compound turnover is dependent on rainfall and depth, and is mediated by genomically divergent microorganisms.</title>
        <authorList>
            <person name="Diamond S."/>
            <person name="Andeer P.F."/>
            <person name="Li Z."/>
            <person name="Crits-Christoph A."/>
            <person name="Burstein D."/>
            <person name="Anantharaman K."/>
            <person name="Lane K.R."/>
            <person name="Thomas B.C."/>
            <person name="Pan C."/>
            <person name="Northen T.R."/>
            <person name="Banfield J.F."/>
        </authorList>
    </citation>
    <scope>NUCLEOTIDE SEQUENCE [LARGE SCALE GENOMIC DNA]</scope>
    <source>
        <strain evidence="7">NP_4</strain>
    </source>
</reference>
<feature type="transmembrane region" description="Helical" evidence="5">
    <location>
        <begin position="419"/>
        <end position="438"/>
    </location>
</feature>
<keyword evidence="3 5" id="KW-1133">Transmembrane helix</keyword>
<protein>
    <submittedName>
        <fullName evidence="7">O-antigen ligase family protein</fullName>
    </submittedName>
</protein>
<dbReference type="PANTHER" id="PTHR37422">
    <property type="entry name" value="TEICHURONIC ACID BIOSYNTHESIS PROTEIN TUAE"/>
    <property type="match status" value="1"/>
</dbReference>